<evidence type="ECO:0000313" key="5">
    <source>
        <dbReference type="EMBL" id="AMB59917.1"/>
    </source>
</evidence>
<dbReference type="GO" id="GO:0005975">
    <property type="term" value="P:carbohydrate metabolic process"/>
    <property type="evidence" value="ECO:0007669"/>
    <property type="project" value="InterPro"/>
</dbReference>
<dbReference type="Proteomes" id="UP000058305">
    <property type="component" value="Chromosome"/>
</dbReference>
<dbReference type="PROSITE" id="PS51257">
    <property type="entry name" value="PROKAR_LIPOPROTEIN"/>
    <property type="match status" value="1"/>
</dbReference>
<dbReference type="EMBL" id="CP014145">
    <property type="protein sequence ID" value="AMB59917.1"/>
    <property type="molecule type" value="Genomic_DNA"/>
</dbReference>
<dbReference type="SUPFAM" id="SSF88713">
    <property type="entry name" value="Glycoside hydrolase/deacetylase"/>
    <property type="match status" value="1"/>
</dbReference>
<dbReference type="Gene3D" id="3.20.20.370">
    <property type="entry name" value="Glycoside hydrolase/deacetylase"/>
    <property type="match status" value="1"/>
</dbReference>
<evidence type="ECO:0000256" key="3">
    <source>
        <dbReference type="SAM" id="MobiDB-lite"/>
    </source>
</evidence>
<dbReference type="PANTHER" id="PTHR10587">
    <property type="entry name" value="GLYCOSYL TRANSFERASE-RELATED"/>
    <property type="match status" value="1"/>
</dbReference>
<feature type="region of interest" description="Disordered" evidence="3">
    <location>
        <begin position="28"/>
        <end position="62"/>
    </location>
</feature>
<evidence type="ECO:0000313" key="6">
    <source>
        <dbReference type="Proteomes" id="UP000058305"/>
    </source>
</evidence>
<dbReference type="InterPro" id="IPR050248">
    <property type="entry name" value="Polysacc_deacetylase_ArnD"/>
</dbReference>
<dbReference type="InterPro" id="IPR011330">
    <property type="entry name" value="Glyco_hydro/deAcase_b/a-brl"/>
</dbReference>
<dbReference type="AlphaFoldDB" id="A0A0Y0PBK0"/>
<evidence type="ECO:0000256" key="2">
    <source>
        <dbReference type="ARBA" id="ARBA00022801"/>
    </source>
</evidence>
<evidence type="ECO:0000259" key="4">
    <source>
        <dbReference type="PROSITE" id="PS51677"/>
    </source>
</evidence>
<feature type="domain" description="NodB homology" evidence="4">
    <location>
        <begin position="82"/>
        <end position="276"/>
    </location>
</feature>
<organism evidence="5 6">
    <name type="scientific">Microterricola viridarii</name>
    <dbReference type="NCBI Taxonomy" id="412690"/>
    <lineage>
        <taxon>Bacteria</taxon>
        <taxon>Bacillati</taxon>
        <taxon>Actinomycetota</taxon>
        <taxon>Actinomycetes</taxon>
        <taxon>Micrococcales</taxon>
        <taxon>Microbacteriaceae</taxon>
        <taxon>Microterricola</taxon>
    </lineage>
</organism>
<dbReference type="KEGG" id="mvd:AWU67_14790"/>
<gene>
    <name evidence="5" type="ORF">AWU67_14790</name>
</gene>
<sequence>MDRRGFLSIGTVGAVLALASCATVSRPTSAGVRPLAPPPAEPRPVPAHPPGPELVPQPQPAPQLARVPVGTGTLSSLPGDGSLLAWTADDGSSAAVIAAYAAFAAETGTRLTLFVTGGYDAWDANIEALRPLVASGQIQLGNHTWSHADLTTISDEEVLSELQRAHDFIEQTWGVDARPYFRPPYGAHDERVDALAASIGYTVPTLWYGSLSDSGLITEQQVMDFATQWFLPQHIVIGHLNFDPVTRVFPQLQALLSERGLQTVTLNDVFTSEQHP</sequence>
<reference evidence="6" key="2">
    <citation type="submission" date="2016-01" db="EMBL/GenBank/DDBJ databases">
        <title>First complete genome sequence of a species in the genus Microterricola, an extremophilic cold active enzyme producing strain ERGS5:02 isolated from Sikkim Himalaya.</title>
        <authorList>
            <person name="Kumar R."/>
            <person name="Singh D."/>
            <person name="Swarnkar M.K."/>
        </authorList>
    </citation>
    <scope>NUCLEOTIDE SEQUENCE [LARGE SCALE GENOMIC DNA]</scope>
    <source>
        <strain evidence="6">ERGS5:02</strain>
    </source>
</reference>
<name>A0A0Y0PBK0_9MICO</name>
<evidence type="ECO:0000256" key="1">
    <source>
        <dbReference type="ARBA" id="ARBA00022723"/>
    </source>
</evidence>
<dbReference type="GO" id="GO:0016810">
    <property type="term" value="F:hydrolase activity, acting on carbon-nitrogen (but not peptide) bonds"/>
    <property type="evidence" value="ECO:0007669"/>
    <property type="project" value="InterPro"/>
</dbReference>
<dbReference type="InterPro" id="IPR002509">
    <property type="entry name" value="NODB_dom"/>
</dbReference>
<protein>
    <submittedName>
        <fullName evidence="5">Polysaccharide deacetylase</fullName>
    </submittedName>
</protein>
<dbReference type="GO" id="GO:0046872">
    <property type="term" value="F:metal ion binding"/>
    <property type="evidence" value="ECO:0007669"/>
    <property type="project" value="UniProtKB-KW"/>
</dbReference>
<proteinExistence type="predicted"/>
<dbReference type="GO" id="GO:0016020">
    <property type="term" value="C:membrane"/>
    <property type="evidence" value="ECO:0007669"/>
    <property type="project" value="TreeGrafter"/>
</dbReference>
<keyword evidence="2" id="KW-0378">Hydrolase</keyword>
<dbReference type="PROSITE" id="PS51677">
    <property type="entry name" value="NODB"/>
    <property type="match status" value="1"/>
</dbReference>
<accession>A0A0Y0PBK0</accession>
<keyword evidence="1" id="KW-0479">Metal-binding</keyword>
<keyword evidence="6" id="KW-1185">Reference proteome</keyword>
<dbReference type="Pfam" id="PF01522">
    <property type="entry name" value="Polysacc_deac_1"/>
    <property type="match status" value="1"/>
</dbReference>
<dbReference type="CDD" id="cd10917">
    <property type="entry name" value="CE4_NodB_like_6s_7s"/>
    <property type="match status" value="1"/>
</dbReference>
<reference evidence="5 6" key="1">
    <citation type="journal article" date="2016" name="J. Biotechnol.">
        <title>First complete genome sequence of a species in the genus Microterricola, an extremophilic cold active enzyme producing bacterial strain ERGS5:02 isolated from Sikkim Himalaya.</title>
        <authorList>
            <person name="Himanshu"/>
            <person name="Swarnkar M.K."/>
            <person name="Singh D."/>
            <person name="Kumar R."/>
        </authorList>
    </citation>
    <scope>NUCLEOTIDE SEQUENCE [LARGE SCALE GENOMIC DNA]</scope>
    <source>
        <strain evidence="5 6">ERGS5:02</strain>
    </source>
</reference>
<dbReference type="PANTHER" id="PTHR10587:SF133">
    <property type="entry name" value="CHITIN DEACETYLASE 1-RELATED"/>
    <property type="match status" value="1"/>
</dbReference>
<feature type="compositionally biased region" description="Pro residues" evidence="3">
    <location>
        <begin position="35"/>
        <end position="61"/>
    </location>
</feature>
<dbReference type="OrthoDB" id="9763050at2"/>